<gene>
    <name evidence="2" type="ORF">D7294_21435</name>
</gene>
<evidence type="ECO:0000313" key="2">
    <source>
        <dbReference type="EMBL" id="RKN39544.1"/>
    </source>
</evidence>
<dbReference type="Pfam" id="PF07045">
    <property type="entry name" value="DUF1330"/>
    <property type="match status" value="1"/>
</dbReference>
<dbReference type="AlphaFoldDB" id="A0A3A9YVE3"/>
<dbReference type="InterPro" id="IPR010753">
    <property type="entry name" value="DUF1330"/>
</dbReference>
<keyword evidence="3" id="KW-1185">Reference proteome</keyword>
<dbReference type="PANTHER" id="PTHR41521">
    <property type="match status" value="1"/>
</dbReference>
<reference evidence="2 3" key="1">
    <citation type="journal article" date="2014" name="Int. J. Syst. Evol. Microbiol.">
        <title>Streptomyces hoynatensis sp. nov., isolated from deep marine sediment.</title>
        <authorList>
            <person name="Veyisoglu A."/>
            <person name="Sahin N."/>
        </authorList>
    </citation>
    <scope>NUCLEOTIDE SEQUENCE [LARGE SCALE GENOMIC DNA]</scope>
    <source>
        <strain evidence="2 3">KCTC 29097</strain>
    </source>
</reference>
<evidence type="ECO:0000313" key="3">
    <source>
        <dbReference type="Proteomes" id="UP000272474"/>
    </source>
</evidence>
<dbReference type="Gene3D" id="3.30.70.100">
    <property type="match status" value="1"/>
</dbReference>
<dbReference type="InterPro" id="IPR011008">
    <property type="entry name" value="Dimeric_a/b-barrel"/>
</dbReference>
<comment type="caution">
    <text evidence="2">The sequence shown here is derived from an EMBL/GenBank/DDBJ whole genome shotgun (WGS) entry which is preliminary data.</text>
</comment>
<organism evidence="2 3">
    <name type="scientific">Streptomyces hoynatensis</name>
    <dbReference type="NCBI Taxonomy" id="1141874"/>
    <lineage>
        <taxon>Bacteria</taxon>
        <taxon>Bacillati</taxon>
        <taxon>Actinomycetota</taxon>
        <taxon>Actinomycetes</taxon>
        <taxon>Kitasatosporales</taxon>
        <taxon>Streptomycetaceae</taxon>
        <taxon>Streptomyces</taxon>
    </lineage>
</organism>
<sequence>MTAYLIANVRLTGDAGELAEYRSKVAATLEPYGGRYLARSSEAEVVEGDWEPGQVVLVEFPDAAAAKAWNESAEYRAIAPLRARNTESTRLIVPGL</sequence>
<dbReference type="Proteomes" id="UP000272474">
    <property type="component" value="Unassembled WGS sequence"/>
</dbReference>
<dbReference type="EMBL" id="RBAL01000013">
    <property type="protein sequence ID" value="RKN39544.1"/>
    <property type="molecule type" value="Genomic_DNA"/>
</dbReference>
<protein>
    <submittedName>
        <fullName evidence="2">DUF1330 domain-containing protein</fullName>
    </submittedName>
</protein>
<feature type="domain" description="DUF1330" evidence="1">
    <location>
        <begin position="2"/>
        <end position="95"/>
    </location>
</feature>
<proteinExistence type="predicted"/>
<accession>A0A3A9YVE3</accession>
<dbReference type="RefSeq" id="WP_120682232.1">
    <property type="nucleotide sequence ID" value="NZ_RBAL01000013.1"/>
</dbReference>
<dbReference type="SUPFAM" id="SSF54909">
    <property type="entry name" value="Dimeric alpha+beta barrel"/>
    <property type="match status" value="1"/>
</dbReference>
<dbReference type="PANTHER" id="PTHR41521:SF4">
    <property type="entry name" value="BLR0684 PROTEIN"/>
    <property type="match status" value="1"/>
</dbReference>
<name>A0A3A9YVE3_9ACTN</name>
<dbReference type="OrthoDB" id="9806380at2"/>
<evidence type="ECO:0000259" key="1">
    <source>
        <dbReference type="Pfam" id="PF07045"/>
    </source>
</evidence>